<protein>
    <submittedName>
        <fullName evidence="2">Uncharacterized protein</fullName>
    </submittedName>
</protein>
<evidence type="ECO:0000313" key="3">
    <source>
        <dbReference type="Proteomes" id="UP000029833"/>
    </source>
</evidence>
<comment type="caution">
    <text evidence="2">The sequence shown here is derived from an EMBL/GenBank/DDBJ whole genome shotgun (WGS) entry which is preliminary data.</text>
</comment>
<organism evidence="2 3">
    <name type="scientific">Cellulomonas cellasea DSM 20118</name>
    <dbReference type="NCBI Taxonomy" id="1408250"/>
    <lineage>
        <taxon>Bacteria</taxon>
        <taxon>Bacillati</taxon>
        <taxon>Actinomycetota</taxon>
        <taxon>Actinomycetes</taxon>
        <taxon>Micrococcales</taxon>
        <taxon>Cellulomonadaceae</taxon>
        <taxon>Cellulomonas</taxon>
    </lineage>
</organism>
<reference evidence="2 3" key="1">
    <citation type="submission" date="2013-10" db="EMBL/GenBank/DDBJ databases">
        <authorList>
            <person name="Wang G."/>
            <person name="Zhuang W."/>
        </authorList>
    </citation>
    <scope>NUCLEOTIDE SEQUENCE [LARGE SCALE GENOMIC DNA]</scope>
    <source>
        <strain evidence="2 3">DSM 20118</strain>
    </source>
</reference>
<keyword evidence="3" id="KW-1185">Reference proteome</keyword>
<dbReference type="EMBL" id="AXNT01000184">
    <property type="protein sequence ID" value="KGM00622.1"/>
    <property type="molecule type" value="Genomic_DNA"/>
</dbReference>
<gene>
    <name evidence="2" type="ORF">Q760_07280</name>
</gene>
<name>A0A0A0B367_9CELL</name>
<dbReference type="AlphaFoldDB" id="A0A0A0B367"/>
<dbReference type="Proteomes" id="UP000029833">
    <property type="component" value="Unassembled WGS sequence"/>
</dbReference>
<proteinExistence type="predicted"/>
<sequence>MRTGAPRLTQPCAGQPTGVRPPVVGAPGGAPAFVVSAPRS</sequence>
<evidence type="ECO:0000256" key="1">
    <source>
        <dbReference type="SAM" id="MobiDB-lite"/>
    </source>
</evidence>
<accession>A0A0A0B367</accession>
<evidence type="ECO:0000313" key="2">
    <source>
        <dbReference type="EMBL" id="KGM00622.1"/>
    </source>
</evidence>
<feature type="region of interest" description="Disordered" evidence="1">
    <location>
        <begin position="1"/>
        <end position="26"/>
    </location>
</feature>